<keyword evidence="7" id="KW-0677">Repeat</keyword>
<evidence type="ECO:0000256" key="9">
    <source>
        <dbReference type="ARBA" id="ARBA00022989"/>
    </source>
</evidence>
<dbReference type="SUPFAM" id="SSF82185">
    <property type="entry name" value="Histone H3 K4-specific methyltransferase SET7/9 N-terminal domain"/>
    <property type="match status" value="3"/>
</dbReference>
<dbReference type="InterPro" id="IPR003409">
    <property type="entry name" value="MORN"/>
</dbReference>
<feature type="region of interest" description="Disordered" evidence="11">
    <location>
        <begin position="1"/>
        <end position="35"/>
    </location>
</feature>
<accession>A0A9Q0RQ96</accession>
<dbReference type="GO" id="GO:0030314">
    <property type="term" value="C:junctional membrane complex"/>
    <property type="evidence" value="ECO:0007669"/>
    <property type="project" value="InterPro"/>
</dbReference>
<feature type="compositionally biased region" description="Polar residues" evidence="11">
    <location>
        <begin position="205"/>
        <end position="221"/>
    </location>
</feature>
<keyword evidence="9" id="KW-1133">Transmembrane helix</keyword>
<dbReference type="EMBL" id="JAPWDV010000001">
    <property type="protein sequence ID" value="KAJ6222385.1"/>
    <property type="molecule type" value="Genomic_DNA"/>
</dbReference>
<sequence>MANHFPNSNNMPNGANQNSLSPNGQVNANVANNNTNGTGAGPAVIGGGRFDFDDGGTYCGGWHDGKAHGHGICTGPKSQGEYRGSWHYGFEVSGIYKWPSGATYEGQWQNGKRHGIGVEYRGKWVYKGEWTQGYKGRYGVRASLLSTARYEGTWANGLQDGYGSETYADSGTYQGQWLRGMRHGYGVRTSAPYGHSTITKMASQNGQNNLLNPKSSLQSLDTEGDDPQQSEHRDGVHGGFVLVARVSPNQQNQTKRRNSLVEKATSSNSLTGGFLKGLRLRKQRSTGDLDMRSQRNQKSMTPSLSRNSREGSETGSTGSTKGDLRGSQAEIGSNASFLSQNGDISDPSTVETYFGEWKNDKRSGFGICERTDGLRYEGEWYGNKKYGYGVTTFPDGTREEGKYKNNQLVTNIRKKHLFMMRSSKLRERIESAVLAAARAQQIALQKSDIAASRTATARAKSEQADYAASTAQNDAQMALIIAKQYGGGSIGDQGHGSIAPLRRRLSDFSQVRRMRAGNQPDSFDMNDPSMVNQQHQQQQQQQQQQGRQFLDPNEPFGGRRGSFRNQMLTHEMGGNHSSIYPSSPFPQQQLQQTSLPPPPSHHHHQFFGPMATPQPNRYMYPKPGMGRGGPLDQPNPKDPFSQAFSDHFDHYGMSQRGGSPISNSSIQRYNMSNSQLYSSSQMSMAPSMSPSPVPSHYPASSVTPTFSGNHSPSPPIPSLGKPPIGPMNHNINSNRTISVASSSIQAIPPMKTRQRMMNTNTIEYTMDEPTTTTNNYSNNDQDQVRHIRTASLYRPGTKQPNISSGTSGGSGGGGGMKRKPSLQPNAAKQLNKPVMSREEVSVLSHQQREQRRLEAEYRERLSHNPLLYLWSPGLVNWLNRQNNLYQLCVYLCILVDVLMHKVDNDRFRPQLRTCQLWNIIQHNTTQQQITARKIGTPISGHTLSVVNNFYFVSANEDERTNERTKLAKCHLSHHLLAHKKCFGTKGRF</sequence>
<keyword evidence="10" id="KW-0472">Membrane</keyword>
<feature type="region of interest" description="Disordered" evidence="11">
    <location>
        <begin position="517"/>
        <end position="611"/>
    </location>
</feature>
<evidence type="ECO:0000256" key="10">
    <source>
        <dbReference type="ARBA" id="ARBA00023136"/>
    </source>
</evidence>
<feature type="compositionally biased region" description="Gly residues" evidence="11">
    <location>
        <begin position="806"/>
        <end position="815"/>
    </location>
</feature>
<evidence type="ECO:0000256" key="7">
    <source>
        <dbReference type="ARBA" id="ARBA00022737"/>
    </source>
</evidence>
<dbReference type="PANTHER" id="PTHR23085:SF16">
    <property type="entry name" value="GH28348P"/>
    <property type="match status" value="1"/>
</dbReference>
<evidence type="ECO:0000256" key="11">
    <source>
        <dbReference type="SAM" id="MobiDB-lite"/>
    </source>
</evidence>
<dbReference type="InterPro" id="IPR017191">
    <property type="entry name" value="Junctophilin"/>
</dbReference>
<evidence type="ECO:0000256" key="5">
    <source>
        <dbReference type="ARBA" id="ARBA00022475"/>
    </source>
</evidence>
<dbReference type="FunFam" id="2.20.110.10:FF:000013">
    <property type="entry name" value="Putative Junctophilin-1"/>
    <property type="match status" value="1"/>
</dbReference>
<evidence type="ECO:0000256" key="8">
    <source>
        <dbReference type="ARBA" id="ARBA00022824"/>
    </source>
</evidence>
<organism evidence="12 13">
    <name type="scientific">Blomia tropicalis</name>
    <name type="common">Mite</name>
    <dbReference type="NCBI Taxonomy" id="40697"/>
    <lineage>
        <taxon>Eukaryota</taxon>
        <taxon>Metazoa</taxon>
        <taxon>Ecdysozoa</taxon>
        <taxon>Arthropoda</taxon>
        <taxon>Chelicerata</taxon>
        <taxon>Arachnida</taxon>
        <taxon>Acari</taxon>
        <taxon>Acariformes</taxon>
        <taxon>Sarcoptiformes</taxon>
        <taxon>Astigmata</taxon>
        <taxon>Glycyphagoidea</taxon>
        <taxon>Echimyopodidae</taxon>
        <taxon>Blomia</taxon>
    </lineage>
</organism>
<reference evidence="12" key="1">
    <citation type="submission" date="2022-12" db="EMBL/GenBank/DDBJ databases">
        <title>Genome assemblies of Blomia tropicalis.</title>
        <authorList>
            <person name="Cui Y."/>
        </authorList>
    </citation>
    <scope>NUCLEOTIDE SEQUENCE</scope>
    <source>
        <tissue evidence="12">Adult mites</tissue>
    </source>
</reference>
<feature type="compositionally biased region" description="Polar residues" evidence="11">
    <location>
        <begin position="698"/>
        <end position="710"/>
    </location>
</feature>
<dbReference type="Gene3D" id="2.20.110.10">
    <property type="entry name" value="Histone H3 K4-specific methyltransferase SET7/9 N-terminal domain"/>
    <property type="match status" value="3"/>
</dbReference>
<evidence type="ECO:0000256" key="4">
    <source>
        <dbReference type="ARBA" id="ARBA00008599"/>
    </source>
</evidence>
<dbReference type="PANTHER" id="PTHR23085">
    <property type="entry name" value="GH28348P"/>
    <property type="match status" value="1"/>
</dbReference>
<feature type="region of interest" description="Disordered" evidence="11">
    <location>
        <begin position="680"/>
        <end position="728"/>
    </location>
</feature>
<evidence type="ECO:0008006" key="14">
    <source>
        <dbReference type="Google" id="ProtNLM"/>
    </source>
</evidence>
<keyword evidence="5" id="KW-1003">Cell membrane</keyword>
<comment type="subcellular location">
    <subcellularLocation>
        <location evidence="3">Cell membrane</location>
    </subcellularLocation>
    <subcellularLocation>
        <location evidence="2">Endomembrane system</location>
        <topology evidence="2">Peripheral membrane protein</topology>
    </subcellularLocation>
    <subcellularLocation>
        <location evidence="1">Endoplasmic reticulum membrane</location>
        <topology evidence="1">Single-pass type IV membrane protein</topology>
    </subcellularLocation>
</comment>
<dbReference type="Proteomes" id="UP001142055">
    <property type="component" value="Chromosome 1"/>
</dbReference>
<evidence type="ECO:0000256" key="2">
    <source>
        <dbReference type="ARBA" id="ARBA00004184"/>
    </source>
</evidence>
<evidence type="ECO:0000256" key="3">
    <source>
        <dbReference type="ARBA" id="ARBA00004236"/>
    </source>
</evidence>
<feature type="region of interest" description="Disordered" evidence="11">
    <location>
        <begin position="205"/>
        <end position="327"/>
    </location>
</feature>
<evidence type="ECO:0000256" key="6">
    <source>
        <dbReference type="ARBA" id="ARBA00022692"/>
    </source>
</evidence>
<comment type="similarity">
    <text evidence="4">Belongs to the junctophilin family.</text>
</comment>
<feature type="compositionally biased region" description="Low complexity" evidence="11">
    <location>
        <begin position="22"/>
        <end position="35"/>
    </location>
</feature>
<evidence type="ECO:0000313" key="12">
    <source>
        <dbReference type="EMBL" id="KAJ6222385.1"/>
    </source>
</evidence>
<keyword evidence="6" id="KW-0812">Transmembrane</keyword>
<name>A0A9Q0RQ96_BLOTA</name>
<dbReference type="SMART" id="SM00698">
    <property type="entry name" value="MORN"/>
    <property type="match status" value="6"/>
</dbReference>
<feature type="compositionally biased region" description="Low complexity" evidence="11">
    <location>
        <begin position="581"/>
        <end position="594"/>
    </location>
</feature>
<dbReference type="FunFam" id="2.20.110.10:FF:000001">
    <property type="entry name" value="Junctophilin"/>
    <property type="match status" value="1"/>
</dbReference>
<dbReference type="GO" id="GO:0005886">
    <property type="term" value="C:plasma membrane"/>
    <property type="evidence" value="ECO:0007669"/>
    <property type="project" value="UniProtKB-SubCell"/>
</dbReference>
<keyword evidence="8" id="KW-0256">Endoplasmic reticulum</keyword>
<proteinExistence type="inferred from homology"/>
<evidence type="ECO:0000313" key="13">
    <source>
        <dbReference type="Proteomes" id="UP001142055"/>
    </source>
</evidence>
<protein>
    <recommendedName>
        <fullName evidence="14">Junctophilin</fullName>
    </recommendedName>
</protein>
<dbReference type="AlphaFoldDB" id="A0A9Q0RQ96"/>
<feature type="region of interest" description="Disordered" evidence="11">
    <location>
        <begin position="792"/>
        <end position="848"/>
    </location>
</feature>
<dbReference type="GO" id="GO:0005789">
    <property type="term" value="C:endoplasmic reticulum membrane"/>
    <property type="evidence" value="ECO:0007669"/>
    <property type="project" value="UniProtKB-SubCell"/>
</dbReference>
<feature type="compositionally biased region" description="Basic and acidic residues" evidence="11">
    <location>
        <begin position="835"/>
        <end position="848"/>
    </location>
</feature>
<feature type="compositionally biased region" description="Polar residues" evidence="11">
    <location>
        <begin position="294"/>
        <end position="306"/>
    </location>
</feature>
<dbReference type="Pfam" id="PF02493">
    <property type="entry name" value="MORN"/>
    <property type="match status" value="7"/>
</dbReference>
<feature type="compositionally biased region" description="Low complexity" evidence="11">
    <location>
        <begin position="533"/>
        <end position="545"/>
    </location>
</feature>
<keyword evidence="13" id="KW-1185">Reference proteome</keyword>
<evidence type="ECO:0000256" key="1">
    <source>
        <dbReference type="ARBA" id="ARBA00004163"/>
    </source>
</evidence>
<comment type="caution">
    <text evidence="12">The sequence shown here is derived from an EMBL/GenBank/DDBJ whole genome shotgun (WGS) entry which is preliminary data.</text>
</comment>
<gene>
    <name evidence="12" type="ORF">RDWZM_000930</name>
</gene>
<dbReference type="OMA" id="SGIYKWP"/>
<feature type="compositionally biased region" description="Polar residues" evidence="11">
    <location>
        <begin position="1"/>
        <end position="21"/>
    </location>
</feature>